<dbReference type="VEuPathDB" id="VectorBase:HLOH_059643"/>
<evidence type="ECO:0000259" key="9">
    <source>
        <dbReference type="Pfam" id="PF00135"/>
    </source>
</evidence>
<keyword evidence="4" id="KW-1015">Disulfide bond</keyword>
<evidence type="ECO:0000256" key="5">
    <source>
        <dbReference type="ARBA" id="ARBA00023180"/>
    </source>
</evidence>
<evidence type="ECO:0000256" key="7">
    <source>
        <dbReference type="PIRSR" id="PIRSR600997-1"/>
    </source>
</evidence>
<evidence type="ECO:0000256" key="2">
    <source>
        <dbReference type="ARBA" id="ARBA00022487"/>
    </source>
</evidence>
<feature type="domain" description="Carboxylesterase type B" evidence="9">
    <location>
        <begin position="1"/>
        <end position="315"/>
    </location>
</feature>
<dbReference type="PANTHER" id="PTHR43918:SF4">
    <property type="entry name" value="CARBOXYLIC ESTER HYDROLASE"/>
    <property type="match status" value="1"/>
</dbReference>
<keyword evidence="3 8" id="KW-0378">Hydrolase</keyword>
<dbReference type="InterPro" id="IPR002018">
    <property type="entry name" value="CarbesteraseB"/>
</dbReference>
<dbReference type="Proteomes" id="UP000821853">
    <property type="component" value="Chromosome 10"/>
</dbReference>
<dbReference type="EMBL" id="JABSTR010000002">
    <property type="protein sequence ID" value="KAH9364004.1"/>
    <property type="molecule type" value="Genomic_DNA"/>
</dbReference>
<dbReference type="InterPro" id="IPR000997">
    <property type="entry name" value="Cholinesterase"/>
</dbReference>
<dbReference type="PANTHER" id="PTHR43918">
    <property type="entry name" value="ACETYLCHOLINESTERASE"/>
    <property type="match status" value="1"/>
</dbReference>
<dbReference type="AlphaFoldDB" id="A0A9J6FPN4"/>
<dbReference type="PROSITE" id="PS00122">
    <property type="entry name" value="CARBOXYLESTERASE_B_1"/>
    <property type="match status" value="1"/>
</dbReference>
<reference evidence="10 11" key="1">
    <citation type="journal article" date="2020" name="Cell">
        <title>Large-Scale Comparative Analyses of Tick Genomes Elucidate Their Genetic Diversity and Vector Capacities.</title>
        <authorList>
            <consortium name="Tick Genome and Microbiome Consortium (TIGMIC)"/>
            <person name="Jia N."/>
            <person name="Wang J."/>
            <person name="Shi W."/>
            <person name="Du L."/>
            <person name="Sun Y."/>
            <person name="Zhan W."/>
            <person name="Jiang J.F."/>
            <person name="Wang Q."/>
            <person name="Zhang B."/>
            <person name="Ji P."/>
            <person name="Bell-Sakyi L."/>
            <person name="Cui X.M."/>
            <person name="Yuan T.T."/>
            <person name="Jiang B.G."/>
            <person name="Yang W.F."/>
            <person name="Lam T.T."/>
            <person name="Chang Q.C."/>
            <person name="Ding S.J."/>
            <person name="Wang X.J."/>
            <person name="Zhu J.G."/>
            <person name="Ruan X.D."/>
            <person name="Zhao L."/>
            <person name="Wei J.T."/>
            <person name="Ye R.Z."/>
            <person name="Que T.C."/>
            <person name="Du C.H."/>
            <person name="Zhou Y.H."/>
            <person name="Cheng J.X."/>
            <person name="Dai P.F."/>
            <person name="Guo W.B."/>
            <person name="Han X.H."/>
            <person name="Huang E.J."/>
            <person name="Li L.F."/>
            <person name="Wei W."/>
            <person name="Gao Y.C."/>
            <person name="Liu J.Z."/>
            <person name="Shao H.Z."/>
            <person name="Wang X."/>
            <person name="Wang C.C."/>
            <person name="Yang T.C."/>
            <person name="Huo Q.B."/>
            <person name="Li W."/>
            <person name="Chen H.Y."/>
            <person name="Chen S.E."/>
            <person name="Zhou L.G."/>
            <person name="Ni X.B."/>
            <person name="Tian J.H."/>
            <person name="Sheng Y."/>
            <person name="Liu T."/>
            <person name="Pan Y.S."/>
            <person name="Xia L.Y."/>
            <person name="Li J."/>
            <person name="Zhao F."/>
            <person name="Cao W.C."/>
        </authorList>
    </citation>
    <scope>NUCLEOTIDE SEQUENCE [LARGE SCALE GENOMIC DNA]</scope>
    <source>
        <strain evidence="10">HaeL-2018</strain>
    </source>
</reference>
<dbReference type="EC" id="3.1.1.-" evidence="8"/>
<protein>
    <recommendedName>
        <fullName evidence="8">Carboxylic ester hydrolase</fullName>
        <ecNumber evidence="8">3.1.1.-</ecNumber>
    </recommendedName>
</protein>
<dbReference type="InterPro" id="IPR019826">
    <property type="entry name" value="Carboxylesterase_B_AS"/>
</dbReference>
<sequence length="322" mass="35705">MPGNAGLYDQLLALQWVRDNIAAFGGDPKRVTLFGESAGAASVGVHLLSPLSRNLFHGAILQSASPTVPWGFHDKETAREAARRLARAVQCSENLDHETLNCLRQRDPKYLVQNESNMGGVVDFAFTPVEDGRLIRNFTQALVEAQSFIKTIPVLLGSNVNEGSYFLQYFFGFSEKEPCPDVTADNFTAAIKALDPALGHPPMEAILKMYTGNVTPSTSGGKLDILDSIVGDYHFTCPVVHLADLLTKFGVLVYQYVFARRSSRNPWPLWMGVIHGEEIAFEFGEPFNASQRYDKEDKDLSGLVMHYWANFAKSGYVLRSTY</sequence>
<dbReference type="OrthoDB" id="9000293at2759"/>
<evidence type="ECO:0000256" key="8">
    <source>
        <dbReference type="RuleBase" id="RU361235"/>
    </source>
</evidence>
<name>A0A9J6FPN4_HAELO</name>
<dbReference type="InterPro" id="IPR029058">
    <property type="entry name" value="AB_hydrolase_fold"/>
</dbReference>
<evidence type="ECO:0000313" key="11">
    <source>
        <dbReference type="Proteomes" id="UP000821853"/>
    </source>
</evidence>
<evidence type="ECO:0000256" key="1">
    <source>
        <dbReference type="ARBA" id="ARBA00005964"/>
    </source>
</evidence>
<dbReference type="GO" id="GO:0019695">
    <property type="term" value="P:choline metabolic process"/>
    <property type="evidence" value="ECO:0007669"/>
    <property type="project" value="TreeGrafter"/>
</dbReference>
<comment type="caution">
    <text evidence="10">The sequence shown here is derived from an EMBL/GenBank/DDBJ whole genome shotgun (WGS) entry which is preliminary data.</text>
</comment>
<evidence type="ECO:0000313" key="10">
    <source>
        <dbReference type="EMBL" id="KAH9364004.1"/>
    </source>
</evidence>
<evidence type="ECO:0000256" key="3">
    <source>
        <dbReference type="ARBA" id="ARBA00022801"/>
    </source>
</evidence>
<dbReference type="Gene3D" id="3.40.50.1820">
    <property type="entry name" value="alpha/beta hydrolase"/>
    <property type="match status" value="1"/>
</dbReference>
<keyword evidence="11" id="KW-1185">Reference proteome</keyword>
<dbReference type="Pfam" id="PF00135">
    <property type="entry name" value="COesterase"/>
    <property type="match status" value="1"/>
</dbReference>
<gene>
    <name evidence="10" type="ORF">HPB48_020671</name>
</gene>
<dbReference type="GO" id="GO:0005886">
    <property type="term" value="C:plasma membrane"/>
    <property type="evidence" value="ECO:0007669"/>
    <property type="project" value="TreeGrafter"/>
</dbReference>
<keyword evidence="2" id="KW-0719">Serine esterase</keyword>
<dbReference type="InterPro" id="IPR050654">
    <property type="entry name" value="AChE-related_enzymes"/>
</dbReference>
<organism evidence="10 11">
    <name type="scientific">Haemaphysalis longicornis</name>
    <name type="common">Bush tick</name>
    <dbReference type="NCBI Taxonomy" id="44386"/>
    <lineage>
        <taxon>Eukaryota</taxon>
        <taxon>Metazoa</taxon>
        <taxon>Ecdysozoa</taxon>
        <taxon>Arthropoda</taxon>
        <taxon>Chelicerata</taxon>
        <taxon>Arachnida</taxon>
        <taxon>Acari</taxon>
        <taxon>Parasitiformes</taxon>
        <taxon>Ixodida</taxon>
        <taxon>Ixodoidea</taxon>
        <taxon>Ixodidae</taxon>
        <taxon>Haemaphysalinae</taxon>
        <taxon>Haemaphysalis</taxon>
    </lineage>
</organism>
<accession>A0A9J6FPN4</accession>
<comment type="catalytic activity">
    <reaction evidence="6">
        <text>acetylcholine + H2O = choline + acetate + H(+)</text>
        <dbReference type="Rhea" id="RHEA:17561"/>
        <dbReference type="ChEBI" id="CHEBI:15354"/>
        <dbReference type="ChEBI" id="CHEBI:15355"/>
        <dbReference type="ChEBI" id="CHEBI:15377"/>
        <dbReference type="ChEBI" id="CHEBI:15378"/>
        <dbReference type="ChEBI" id="CHEBI:30089"/>
        <dbReference type="EC" id="3.1.1.7"/>
    </reaction>
</comment>
<dbReference type="SUPFAM" id="SSF53474">
    <property type="entry name" value="alpha/beta-Hydrolases"/>
    <property type="match status" value="1"/>
</dbReference>
<feature type="active site" description="Acyl-ester intermediate" evidence="7">
    <location>
        <position position="37"/>
    </location>
</feature>
<evidence type="ECO:0000256" key="6">
    <source>
        <dbReference type="ARBA" id="ARBA00048484"/>
    </source>
</evidence>
<dbReference type="GO" id="GO:0006581">
    <property type="term" value="P:acetylcholine catabolic process"/>
    <property type="evidence" value="ECO:0007669"/>
    <property type="project" value="TreeGrafter"/>
</dbReference>
<dbReference type="GO" id="GO:0003990">
    <property type="term" value="F:acetylcholinesterase activity"/>
    <property type="evidence" value="ECO:0007669"/>
    <property type="project" value="UniProtKB-EC"/>
</dbReference>
<dbReference type="OMA" id="QAMIGIN"/>
<feature type="active site" description="Charge relay system" evidence="7">
    <location>
        <position position="275"/>
    </location>
</feature>
<proteinExistence type="inferred from homology"/>
<feature type="active site" description="Charge relay system" evidence="7">
    <location>
        <position position="162"/>
    </location>
</feature>
<dbReference type="PRINTS" id="PR00878">
    <property type="entry name" value="CHOLNESTRASE"/>
</dbReference>
<dbReference type="GO" id="GO:0005615">
    <property type="term" value="C:extracellular space"/>
    <property type="evidence" value="ECO:0007669"/>
    <property type="project" value="TreeGrafter"/>
</dbReference>
<keyword evidence="5" id="KW-0325">Glycoprotein</keyword>
<comment type="similarity">
    <text evidence="1 8">Belongs to the type-B carboxylesterase/lipase family.</text>
</comment>
<evidence type="ECO:0000256" key="4">
    <source>
        <dbReference type="ARBA" id="ARBA00023157"/>
    </source>
</evidence>